<protein>
    <recommendedName>
        <fullName evidence="1">ATP-dependent dethiobiotin synthetase BioD</fullName>
        <ecNumber evidence="1">6.3.3.3</ecNumber>
    </recommendedName>
    <alternativeName>
        <fullName evidence="1">DTB synthetase</fullName>
        <shortName evidence="1">DTBS</shortName>
    </alternativeName>
    <alternativeName>
        <fullName evidence="1">Dethiobiotin synthase</fullName>
    </alternativeName>
</protein>
<feature type="binding site" evidence="1">
    <location>
        <position position="106"/>
    </location>
    <ligand>
        <name>Mg(2+)</name>
        <dbReference type="ChEBI" id="CHEBI:18420"/>
    </ligand>
</feature>
<comment type="cofactor">
    <cofactor evidence="1">
        <name>Mg(2+)</name>
        <dbReference type="ChEBI" id="CHEBI:18420"/>
    </cofactor>
</comment>
<evidence type="ECO:0000313" key="3">
    <source>
        <dbReference type="Proteomes" id="UP001220064"/>
    </source>
</evidence>
<comment type="subunit">
    <text evidence="1">Homodimer.</text>
</comment>
<feature type="binding site" evidence="1">
    <location>
        <position position="48"/>
    </location>
    <ligand>
        <name>Mg(2+)</name>
        <dbReference type="ChEBI" id="CHEBI:18420"/>
    </ligand>
</feature>
<feature type="binding site" evidence="1">
    <location>
        <position position="15"/>
    </location>
    <ligand>
        <name>Mg(2+)</name>
        <dbReference type="ChEBI" id="CHEBI:18420"/>
    </ligand>
</feature>
<dbReference type="RefSeq" id="WP_022863765.1">
    <property type="nucleotide sequence ID" value="NZ_ATVG01000017.1"/>
</dbReference>
<dbReference type="InterPro" id="IPR027417">
    <property type="entry name" value="P-loop_NTPase"/>
</dbReference>
<comment type="pathway">
    <text evidence="1">Cofactor biosynthesis; biotin biosynthesis; biotin from 7,8-diaminononanoate: step 1/2.</text>
</comment>
<dbReference type="GO" id="GO:0004141">
    <property type="term" value="F:dethiobiotin synthase activity"/>
    <property type="evidence" value="ECO:0007669"/>
    <property type="project" value="UniProtKB-EC"/>
</dbReference>
<dbReference type="EC" id="6.3.3.3" evidence="1"/>
<name>A0ABY7U4L7_9CORY</name>
<sequence length="228" mass="23753">MIVFVTGTGTDIGKTVATAALGVKARAEGLDVTVAKPLQTGEPDGRGDAATIETLTGLHTIEMRRYPEPLAPNLSARRAGMAVPSPDEIGEWLRSHDSRGSLLLVEGAGGLLSRWGDDHCLADAAGACGAPLIVVTSLGLGCLNTAELTVNEARRRGLDVLFLFGGSLPAPEDMDTATRLNLEEMPRVTGVPLAGSMPAGSGRLERAEFENAALNATARIDLRSLLDS</sequence>
<dbReference type="CDD" id="cd03109">
    <property type="entry name" value="DTBS"/>
    <property type="match status" value="1"/>
</dbReference>
<feature type="active site" evidence="1">
    <location>
        <position position="36"/>
    </location>
</feature>
<feature type="binding site" evidence="1">
    <location>
        <position position="205"/>
    </location>
    <ligand>
        <name>ATP</name>
        <dbReference type="ChEBI" id="CHEBI:30616"/>
    </ligand>
</feature>
<evidence type="ECO:0000256" key="1">
    <source>
        <dbReference type="HAMAP-Rule" id="MF_00336"/>
    </source>
</evidence>
<evidence type="ECO:0000313" key="2">
    <source>
        <dbReference type="EMBL" id="WCZ31625.1"/>
    </source>
</evidence>
<proteinExistence type="inferred from homology"/>
<keyword evidence="1 2" id="KW-0436">Ligase</keyword>
<dbReference type="PIRSF" id="PIRSF006755">
    <property type="entry name" value="DTB_synth"/>
    <property type="match status" value="1"/>
</dbReference>
<dbReference type="NCBIfam" id="TIGR00347">
    <property type="entry name" value="bioD"/>
    <property type="match status" value="1"/>
</dbReference>
<comment type="catalytic activity">
    <reaction evidence="1">
        <text>(7R,8S)-7,8-diammoniononanoate + CO2 + ATP = (4R,5S)-dethiobiotin + ADP + phosphate + 3 H(+)</text>
        <dbReference type="Rhea" id="RHEA:15805"/>
        <dbReference type="ChEBI" id="CHEBI:15378"/>
        <dbReference type="ChEBI" id="CHEBI:16526"/>
        <dbReference type="ChEBI" id="CHEBI:30616"/>
        <dbReference type="ChEBI" id="CHEBI:43474"/>
        <dbReference type="ChEBI" id="CHEBI:149469"/>
        <dbReference type="ChEBI" id="CHEBI:149473"/>
        <dbReference type="ChEBI" id="CHEBI:456216"/>
        <dbReference type="EC" id="6.3.3.3"/>
    </reaction>
</comment>
<comment type="function">
    <text evidence="1">Catalyzes a mechanistically unusual reaction, the ATP-dependent insertion of CO2 between the N7 and N8 nitrogen atoms of 7,8-diaminopelargonic acid (DAPA, also called 7,8-diammoniononanoate) to form a ureido ring.</text>
</comment>
<dbReference type="HAMAP" id="MF_00336">
    <property type="entry name" value="BioD"/>
    <property type="match status" value="1"/>
</dbReference>
<dbReference type="SUPFAM" id="SSF52540">
    <property type="entry name" value="P-loop containing nucleoside triphosphate hydrolases"/>
    <property type="match status" value="1"/>
</dbReference>
<dbReference type="InterPro" id="IPR004472">
    <property type="entry name" value="DTB_synth_BioD"/>
</dbReference>
<accession>A0ABY7U4L7</accession>
<feature type="binding site" evidence="1">
    <location>
        <begin position="11"/>
        <end position="16"/>
    </location>
    <ligand>
        <name>ATP</name>
        <dbReference type="ChEBI" id="CHEBI:30616"/>
    </ligand>
</feature>
<keyword evidence="1" id="KW-0067">ATP-binding</keyword>
<dbReference type="Gene3D" id="3.40.50.300">
    <property type="entry name" value="P-loop containing nucleotide triphosphate hydrolases"/>
    <property type="match status" value="1"/>
</dbReference>
<comment type="subcellular location">
    <subcellularLocation>
        <location evidence="1">Cytoplasm</location>
    </subcellularLocation>
</comment>
<keyword evidence="3" id="KW-1185">Reference proteome</keyword>
<keyword evidence="1" id="KW-0479">Metal-binding</keyword>
<dbReference type="Pfam" id="PF13500">
    <property type="entry name" value="AAA_26"/>
    <property type="match status" value="1"/>
</dbReference>
<dbReference type="EMBL" id="CP063189">
    <property type="protein sequence ID" value="WCZ31625.1"/>
    <property type="molecule type" value="Genomic_DNA"/>
</dbReference>
<organism evidence="2 3">
    <name type="scientific">Corynebacterium massiliense DSM 45435</name>
    <dbReference type="NCBI Taxonomy" id="1121364"/>
    <lineage>
        <taxon>Bacteria</taxon>
        <taxon>Bacillati</taxon>
        <taxon>Actinomycetota</taxon>
        <taxon>Actinomycetes</taxon>
        <taxon>Mycobacteriales</taxon>
        <taxon>Corynebacteriaceae</taxon>
        <taxon>Corynebacterium</taxon>
    </lineage>
</organism>
<gene>
    <name evidence="1 2" type="primary">bioD</name>
    <name evidence="2" type="ORF">CMASS_00800</name>
</gene>
<feature type="binding site" evidence="1">
    <location>
        <begin position="198"/>
        <end position="200"/>
    </location>
    <ligand>
        <name>ATP</name>
        <dbReference type="ChEBI" id="CHEBI:30616"/>
    </ligand>
</feature>
<feature type="binding site" evidence="1">
    <location>
        <position position="48"/>
    </location>
    <ligand>
        <name>ATP</name>
        <dbReference type="ChEBI" id="CHEBI:30616"/>
    </ligand>
</feature>
<feature type="binding site" evidence="1">
    <location>
        <begin position="106"/>
        <end position="109"/>
    </location>
    <ligand>
        <name>ATP</name>
        <dbReference type="ChEBI" id="CHEBI:30616"/>
    </ligand>
</feature>
<dbReference type="PANTHER" id="PTHR43210:SF5">
    <property type="entry name" value="DETHIOBIOTIN SYNTHETASE"/>
    <property type="match status" value="1"/>
</dbReference>
<dbReference type="PANTHER" id="PTHR43210">
    <property type="entry name" value="DETHIOBIOTIN SYNTHETASE"/>
    <property type="match status" value="1"/>
</dbReference>
<keyword evidence="1" id="KW-0460">Magnesium</keyword>
<feature type="binding site" evidence="1">
    <location>
        <position position="40"/>
    </location>
    <ligand>
        <name>substrate</name>
    </ligand>
</feature>
<keyword evidence="1" id="KW-0093">Biotin biosynthesis</keyword>
<comment type="similarity">
    <text evidence="1">Belongs to the dethiobiotin synthetase family.</text>
</comment>
<dbReference type="Proteomes" id="UP001220064">
    <property type="component" value="Chromosome"/>
</dbReference>
<reference evidence="2 3" key="1">
    <citation type="submission" date="2020-10" db="EMBL/GenBank/DDBJ databases">
        <title>Complete genome sequence of Corynebacterium massiliense DSM 45435, type strain of Corynebacterium massiliense.</title>
        <authorList>
            <person name="Busche T."/>
            <person name="Kalinowski J."/>
            <person name="Ruckert C."/>
        </authorList>
    </citation>
    <scope>NUCLEOTIDE SEQUENCE [LARGE SCALE GENOMIC DNA]</scope>
    <source>
        <strain evidence="2 3">DSM 45435</strain>
    </source>
</reference>
<keyword evidence="1" id="KW-0547">Nucleotide-binding</keyword>
<keyword evidence="1" id="KW-0963">Cytoplasm</keyword>
<feature type="binding site" evidence="1">
    <location>
        <begin position="166"/>
        <end position="167"/>
    </location>
    <ligand>
        <name>ATP</name>
        <dbReference type="ChEBI" id="CHEBI:30616"/>
    </ligand>
</feature>